<dbReference type="Proteomes" id="UP000193944">
    <property type="component" value="Unassembled WGS sequence"/>
</dbReference>
<evidence type="ECO:0000259" key="2">
    <source>
        <dbReference type="Pfam" id="PF01757"/>
    </source>
</evidence>
<dbReference type="EMBL" id="MCFG01000387">
    <property type="protein sequence ID" value="ORX73465.1"/>
    <property type="molecule type" value="Genomic_DNA"/>
</dbReference>
<feature type="transmembrane region" description="Helical" evidence="1">
    <location>
        <begin position="201"/>
        <end position="217"/>
    </location>
</feature>
<name>A0A1Y1WJD3_9FUNG</name>
<feature type="transmembrane region" description="Helical" evidence="1">
    <location>
        <begin position="61"/>
        <end position="77"/>
    </location>
</feature>
<feature type="transmembrane region" description="Helical" evidence="1">
    <location>
        <begin position="97"/>
        <end position="119"/>
    </location>
</feature>
<dbReference type="InterPro" id="IPR002656">
    <property type="entry name" value="Acyl_transf_3_dom"/>
</dbReference>
<keyword evidence="1" id="KW-0812">Transmembrane</keyword>
<keyword evidence="1" id="KW-0472">Membrane</keyword>
<proteinExistence type="predicted"/>
<feature type="transmembrane region" description="Helical" evidence="1">
    <location>
        <begin position="131"/>
        <end position="151"/>
    </location>
</feature>
<feature type="transmembrane region" description="Helical" evidence="1">
    <location>
        <begin position="171"/>
        <end position="194"/>
    </location>
</feature>
<evidence type="ECO:0000256" key="1">
    <source>
        <dbReference type="SAM" id="Phobius"/>
    </source>
</evidence>
<dbReference type="GO" id="GO:0016747">
    <property type="term" value="F:acyltransferase activity, transferring groups other than amino-acyl groups"/>
    <property type="evidence" value="ECO:0007669"/>
    <property type="project" value="InterPro"/>
</dbReference>
<reference evidence="3 4" key="2">
    <citation type="submission" date="2016-08" db="EMBL/GenBank/DDBJ databases">
        <title>Pervasive Adenine N6-methylation of Active Genes in Fungi.</title>
        <authorList>
            <consortium name="DOE Joint Genome Institute"/>
            <person name="Mondo S.J."/>
            <person name="Dannebaum R.O."/>
            <person name="Kuo R.C."/>
            <person name="Labutti K."/>
            <person name="Haridas S."/>
            <person name="Kuo A."/>
            <person name="Salamov A."/>
            <person name="Ahrendt S.R."/>
            <person name="Lipzen A."/>
            <person name="Sullivan W."/>
            <person name="Andreopoulos W.B."/>
            <person name="Clum A."/>
            <person name="Lindquist E."/>
            <person name="Daum C."/>
            <person name="Ramamoorthy G.K."/>
            <person name="Gryganskyi A."/>
            <person name="Culley D."/>
            <person name="Magnuson J.K."/>
            <person name="James T.Y."/>
            <person name="O'Malley M.A."/>
            <person name="Stajich J.E."/>
            <person name="Spatafora J.W."/>
            <person name="Visel A."/>
            <person name="Grigoriev I.V."/>
        </authorList>
    </citation>
    <scope>NUCLEOTIDE SEQUENCE [LARGE SCALE GENOMIC DNA]</scope>
    <source>
        <strain evidence="3 4">S4</strain>
    </source>
</reference>
<keyword evidence="1" id="KW-1133">Transmembrane helix</keyword>
<comment type="caution">
    <text evidence="3">The sequence shown here is derived from an EMBL/GenBank/DDBJ whole genome shotgun (WGS) entry which is preliminary data.</text>
</comment>
<gene>
    <name evidence="3" type="ORF">BCR32DRAFT_285625</name>
</gene>
<dbReference type="AlphaFoldDB" id="A0A1Y1WJD3"/>
<feature type="transmembrane region" description="Helical" evidence="1">
    <location>
        <begin position="357"/>
        <end position="378"/>
    </location>
</feature>
<organism evidence="3 4">
    <name type="scientific">Anaeromyces robustus</name>
    <dbReference type="NCBI Taxonomy" id="1754192"/>
    <lineage>
        <taxon>Eukaryota</taxon>
        <taxon>Fungi</taxon>
        <taxon>Fungi incertae sedis</taxon>
        <taxon>Chytridiomycota</taxon>
        <taxon>Chytridiomycota incertae sedis</taxon>
        <taxon>Neocallimastigomycetes</taxon>
        <taxon>Neocallimastigales</taxon>
        <taxon>Neocallimastigaceae</taxon>
        <taxon>Anaeromyces</taxon>
    </lineage>
</organism>
<dbReference type="Pfam" id="PF01757">
    <property type="entry name" value="Acyl_transf_3"/>
    <property type="match status" value="1"/>
</dbReference>
<evidence type="ECO:0000313" key="4">
    <source>
        <dbReference type="Proteomes" id="UP000193944"/>
    </source>
</evidence>
<reference evidence="3 4" key="1">
    <citation type="submission" date="2016-08" db="EMBL/GenBank/DDBJ databases">
        <title>A Parts List for Fungal Cellulosomes Revealed by Comparative Genomics.</title>
        <authorList>
            <consortium name="DOE Joint Genome Institute"/>
            <person name="Haitjema C.H."/>
            <person name="Gilmore S.P."/>
            <person name="Henske J.K."/>
            <person name="Solomon K.V."/>
            <person name="De Groot R."/>
            <person name="Kuo A."/>
            <person name="Mondo S.J."/>
            <person name="Salamov A.A."/>
            <person name="Labutti K."/>
            <person name="Zhao Z."/>
            <person name="Chiniquy J."/>
            <person name="Barry K."/>
            <person name="Brewer H.M."/>
            <person name="Purvine S.O."/>
            <person name="Wright A.T."/>
            <person name="Boxma B."/>
            <person name="Van Alen T."/>
            <person name="Hackstein J.H."/>
            <person name="Baker S.E."/>
            <person name="Grigoriev I.V."/>
            <person name="O'Malley M.A."/>
        </authorList>
    </citation>
    <scope>NUCLEOTIDE SEQUENCE [LARGE SCALE GENOMIC DNA]</scope>
    <source>
        <strain evidence="3 4">S4</strain>
    </source>
</reference>
<feature type="transmembrane region" description="Helical" evidence="1">
    <location>
        <begin position="223"/>
        <end position="240"/>
    </location>
</feature>
<feature type="transmembrane region" description="Helical" evidence="1">
    <location>
        <begin position="317"/>
        <end position="337"/>
    </location>
</feature>
<sequence length="403" mass="47890">MLSNEFNKTFSKDNSTQLIKEVENEEKLIENEEKERLIVNIIENQESNVLKPKERQSNIELLRIISMIFIIMHHFSVHGKFKFNNKTITMNRLWIQFMNMGGKINVNIYVLISGYFLVNSKKLKINKILKLELQLITYSLIDFVIGVVTDIKPFDFNNLIKHLFPVINDYWWFSTNYVFLYLFFPLINVLIHALKKETYRNYLIFMITIWSVIPTLYRSTVNQCSELIWFAFLYFLAGYLRKYPIGKNTGSFLWIFLGLMSYLLTFSSALFCDYFGQYYEPLLKYFDFFFGYQKFPALLTSVFLLLAFSKMNFSSRFINLISSSTFGIYLLHDSPYVRNFIWRKLLVVSNYKDSYILIPYSIVVVLSVFTVGSIIELIRIHLLEKYYMKLVDSFSKILEKLFS</sequence>
<dbReference type="OrthoDB" id="2157318at2759"/>
<protein>
    <recommendedName>
        <fullName evidence="2">Acyltransferase 3 domain-containing protein</fullName>
    </recommendedName>
</protein>
<keyword evidence="4" id="KW-1185">Reference proteome</keyword>
<feature type="domain" description="Acyltransferase 3" evidence="2">
    <location>
        <begin position="58"/>
        <end position="374"/>
    </location>
</feature>
<evidence type="ECO:0000313" key="3">
    <source>
        <dbReference type="EMBL" id="ORX73465.1"/>
    </source>
</evidence>
<feature type="transmembrane region" description="Helical" evidence="1">
    <location>
        <begin position="252"/>
        <end position="276"/>
    </location>
</feature>
<feature type="transmembrane region" description="Helical" evidence="1">
    <location>
        <begin position="288"/>
        <end position="308"/>
    </location>
</feature>
<accession>A0A1Y1WJD3</accession>